<feature type="region of interest" description="Disordered" evidence="1">
    <location>
        <begin position="1"/>
        <end position="21"/>
    </location>
</feature>
<organism evidence="2">
    <name type="scientific">Physcomitrium patens</name>
    <name type="common">Spreading-leaved earth moss</name>
    <name type="synonym">Physcomitrella patens</name>
    <dbReference type="NCBI Taxonomy" id="3218"/>
    <lineage>
        <taxon>Eukaryota</taxon>
        <taxon>Viridiplantae</taxon>
        <taxon>Streptophyta</taxon>
        <taxon>Embryophyta</taxon>
        <taxon>Bryophyta</taxon>
        <taxon>Bryophytina</taxon>
        <taxon>Bryopsida</taxon>
        <taxon>Funariidae</taxon>
        <taxon>Funariales</taxon>
        <taxon>Funariaceae</taxon>
        <taxon>Physcomitrium</taxon>
    </lineage>
</organism>
<reference evidence="3" key="3">
    <citation type="submission" date="2020-12" db="UniProtKB">
        <authorList>
            <consortium name="EnsemblPlants"/>
        </authorList>
    </citation>
    <scope>IDENTIFICATION</scope>
</reference>
<evidence type="ECO:0000313" key="3">
    <source>
        <dbReference type="EnsemblPlants" id="Pp3c13_3470V3.1"/>
    </source>
</evidence>
<dbReference type="AlphaFoldDB" id="A0A2K1JKJ9"/>
<dbReference type="InParanoid" id="A0A2K1JKJ9"/>
<dbReference type="Proteomes" id="UP000006727">
    <property type="component" value="Chromosome 13"/>
</dbReference>
<evidence type="ECO:0000313" key="4">
    <source>
        <dbReference type="Proteomes" id="UP000006727"/>
    </source>
</evidence>
<reference evidence="2 4" key="2">
    <citation type="journal article" date="2018" name="Plant J.">
        <title>The Physcomitrella patens chromosome-scale assembly reveals moss genome structure and evolution.</title>
        <authorList>
            <person name="Lang D."/>
            <person name="Ullrich K.K."/>
            <person name="Murat F."/>
            <person name="Fuchs J."/>
            <person name="Jenkins J."/>
            <person name="Haas F.B."/>
            <person name="Piednoel M."/>
            <person name="Gundlach H."/>
            <person name="Van Bel M."/>
            <person name="Meyberg R."/>
            <person name="Vives C."/>
            <person name="Morata J."/>
            <person name="Symeonidi A."/>
            <person name="Hiss M."/>
            <person name="Muchero W."/>
            <person name="Kamisugi Y."/>
            <person name="Saleh O."/>
            <person name="Blanc G."/>
            <person name="Decker E.L."/>
            <person name="van Gessel N."/>
            <person name="Grimwood J."/>
            <person name="Hayes R.D."/>
            <person name="Graham S.W."/>
            <person name="Gunter L.E."/>
            <person name="McDaniel S.F."/>
            <person name="Hoernstein S.N.W."/>
            <person name="Larsson A."/>
            <person name="Li F.W."/>
            <person name="Perroud P.F."/>
            <person name="Phillips J."/>
            <person name="Ranjan P."/>
            <person name="Rokshar D.S."/>
            <person name="Rothfels C.J."/>
            <person name="Schneider L."/>
            <person name="Shu S."/>
            <person name="Stevenson D.W."/>
            <person name="Thummler F."/>
            <person name="Tillich M."/>
            <person name="Villarreal Aguilar J.C."/>
            <person name="Widiez T."/>
            <person name="Wong G.K."/>
            <person name="Wymore A."/>
            <person name="Zhang Y."/>
            <person name="Zimmer A.D."/>
            <person name="Quatrano R.S."/>
            <person name="Mayer K.F.X."/>
            <person name="Goodstein D."/>
            <person name="Casacuberta J.M."/>
            <person name="Vandepoele K."/>
            <person name="Reski R."/>
            <person name="Cuming A.C."/>
            <person name="Tuskan G.A."/>
            <person name="Maumus F."/>
            <person name="Salse J."/>
            <person name="Schmutz J."/>
            <person name="Rensing S.A."/>
        </authorList>
    </citation>
    <scope>NUCLEOTIDE SEQUENCE [LARGE SCALE GENOMIC DNA]</scope>
    <source>
        <strain evidence="3 4">cv. Gransden 2004</strain>
    </source>
</reference>
<feature type="compositionally biased region" description="Basic and acidic residues" evidence="1">
    <location>
        <begin position="1"/>
        <end position="18"/>
    </location>
</feature>
<gene>
    <name evidence="2" type="ORF">PHYPA_016929</name>
</gene>
<proteinExistence type="predicted"/>
<evidence type="ECO:0000256" key="1">
    <source>
        <dbReference type="SAM" id="MobiDB-lite"/>
    </source>
</evidence>
<dbReference type="Gramene" id="Pp3c13_3470V3.1">
    <property type="protein sequence ID" value="Pp3c13_3470V3.1"/>
    <property type="gene ID" value="Pp3c13_3470"/>
</dbReference>
<protein>
    <submittedName>
        <fullName evidence="2 3">Uncharacterized protein</fullName>
    </submittedName>
</protein>
<evidence type="ECO:0000313" key="2">
    <source>
        <dbReference type="EMBL" id="PNR42100.1"/>
    </source>
</evidence>
<dbReference type="EMBL" id="ABEU02000013">
    <property type="protein sequence ID" value="PNR42100.1"/>
    <property type="molecule type" value="Genomic_DNA"/>
</dbReference>
<dbReference type="EnsemblPlants" id="Pp3c13_3470V3.1">
    <property type="protein sequence ID" value="Pp3c13_3470V3.1"/>
    <property type="gene ID" value="Pp3c13_3470"/>
</dbReference>
<accession>A0A2K1JKJ9</accession>
<sequence length="351" mass="38724">MPQEHREKAKIPRGESHGPEFATTVIPHVDTELERLLLQRVLPPACHRHRSFEIMCNVIRVCGVQSNGVEGQNLGGGDAQYAFVPPTPRVFGDGVPAYIFRFLQRMGCLMGRRVLMLICRALRDRSSNKKTIRIPSTKLELTKTRHGAKPKEATNARSIERTYDIESTAKIQTIAIRAPLHQSRSNPKAAPRRQFHPIYPTQETTATTTPHGSANTTEVRQSRLLVPSPIKPAKPQPTLDAAPISRIPNTTISEQAPQPMLRLKCECSWLRVTSLSAPAESISAAASNGMSSLSSSHSFSKLSPPVENCIALQLSLWAPQHCASIKTVRIADSPRRSQSECHVFLPNHSPA</sequence>
<keyword evidence="4" id="KW-1185">Reference proteome</keyword>
<name>A0A2K1JKJ9_PHYPA</name>
<reference evidence="2 4" key="1">
    <citation type="journal article" date="2008" name="Science">
        <title>The Physcomitrella genome reveals evolutionary insights into the conquest of land by plants.</title>
        <authorList>
            <person name="Rensing S."/>
            <person name="Lang D."/>
            <person name="Zimmer A."/>
            <person name="Terry A."/>
            <person name="Salamov A."/>
            <person name="Shapiro H."/>
            <person name="Nishiyama T."/>
            <person name="Perroud P.-F."/>
            <person name="Lindquist E."/>
            <person name="Kamisugi Y."/>
            <person name="Tanahashi T."/>
            <person name="Sakakibara K."/>
            <person name="Fujita T."/>
            <person name="Oishi K."/>
            <person name="Shin-I T."/>
            <person name="Kuroki Y."/>
            <person name="Toyoda A."/>
            <person name="Suzuki Y."/>
            <person name="Hashimoto A."/>
            <person name="Yamaguchi K."/>
            <person name="Sugano A."/>
            <person name="Kohara Y."/>
            <person name="Fujiyama A."/>
            <person name="Anterola A."/>
            <person name="Aoki S."/>
            <person name="Ashton N."/>
            <person name="Barbazuk W.B."/>
            <person name="Barker E."/>
            <person name="Bennetzen J."/>
            <person name="Bezanilla M."/>
            <person name="Blankenship R."/>
            <person name="Cho S.H."/>
            <person name="Dutcher S."/>
            <person name="Estelle M."/>
            <person name="Fawcett J.A."/>
            <person name="Gundlach H."/>
            <person name="Hanada K."/>
            <person name="Heyl A."/>
            <person name="Hicks K.A."/>
            <person name="Hugh J."/>
            <person name="Lohr M."/>
            <person name="Mayer K."/>
            <person name="Melkozernov A."/>
            <person name="Murata T."/>
            <person name="Nelson D."/>
            <person name="Pils B."/>
            <person name="Prigge M."/>
            <person name="Reiss B."/>
            <person name="Renner T."/>
            <person name="Rombauts S."/>
            <person name="Rushton P."/>
            <person name="Sanderfoot A."/>
            <person name="Schween G."/>
            <person name="Shiu S.-H."/>
            <person name="Stueber K."/>
            <person name="Theodoulou F.L."/>
            <person name="Tu H."/>
            <person name="Van de Peer Y."/>
            <person name="Verrier P.J."/>
            <person name="Waters E."/>
            <person name="Wood A."/>
            <person name="Yang L."/>
            <person name="Cove D."/>
            <person name="Cuming A."/>
            <person name="Hasebe M."/>
            <person name="Lucas S."/>
            <person name="Mishler D.B."/>
            <person name="Reski R."/>
            <person name="Grigoriev I."/>
            <person name="Quatrano R.S."/>
            <person name="Boore J.L."/>
        </authorList>
    </citation>
    <scope>NUCLEOTIDE SEQUENCE [LARGE SCALE GENOMIC DNA]</scope>
    <source>
        <strain evidence="3 4">cv. Gransden 2004</strain>
    </source>
</reference>